<gene>
    <name evidence="2" type="ORF">SAMN02746065_11424</name>
</gene>
<feature type="domain" description="Transposase IS110-like N-terminal" evidence="1">
    <location>
        <begin position="18"/>
        <end position="75"/>
    </location>
</feature>
<dbReference type="Proteomes" id="UP000192418">
    <property type="component" value="Unassembled WGS sequence"/>
</dbReference>
<protein>
    <submittedName>
        <fullName evidence="2">Transposase</fullName>
    </submittedName>
</protein>
<dbReference type="EMBL" id="FWXY01000014">
    <property type="protein sequence ID" value="SMC89675.1"/>
    <property type="molecule type" value="Genomic_DNA"/>
</dbReference>
<evidence type="ECO:0000313" key="2">
    <source>
        <dbReference type="EMBL" id="SMC89675.1"/>
    </source>
</evidence>
<dbReference type="GO" id="GO:0003677">
    <property type="term" value="F:DNA binding"/>
    <property type="evidence" value="ECO:0007669"/>
    <property type="project" value="InterPro"/>
</dbReference>
<dbReference type="STRING" id="1121400.SAMN02746065_11424"/>
<keyword evidence="3" id="KW-1185">Reference proteome</keyword>
<accession>A0A1W2CWQ8</accession>
<dbReference type="InterPro" id="IPR002525">
    <property type="entry name" value="Transp_IS110-like_N"/>
</dbReference>
<dbReference type="Pfam" id="PF01548">
    <property type="entry name" value="DEDD_Tnp_IS110"/>
    <property type="match status" value="1"/>
</dbReference>
<organism evidence="2 3">
    <name type="scientific">Desulfocicer vacuolatum DSM 3385</name>
    <dbReference type="NCBI Taxonomy" id="1121400"/>
    <lineage>
        <taxon>Bacteria</taxon>
        <taxon>Pseudomonadati</taxon>
        <taxon>Thermodesulfobacteriota</taxon>
        <taxon>Desulfobacteria</taxon>
        <taxon>Desulfobacterales</taxon>
        <taxon>Desulfobacteraceae</taxon>
        <taxon>Desulfocicer</taxon>
    </lineage>
</organism>
<sequence length="80" mass="9491">MMRLKDARKTKNGQTLVDLKHTLRKTDIADSKWLAGLLRHGLLKGSFIPPEKVRERRELSRLRKKYTESLADYKRPMNWV</sequence>
<dbReference type="AlphaFoldDB" id="A0A1W2CWQ8"/>
<name>A0A1W2CWQ8_9BACT</name>
<proteinExistence type="predicted"/>
<dbReference type="GO" id="GO:0004803">
    <property type="term" value="F:transposase activity"/>
    <property type="evidence" value="ECO:0007669"/>
    <property type="project" value="InterPro"/>
</dbReference>
<evidence type="ECO:0000313" key="3">
    <source>
        <dbReference type="Proteomes" id="UP000192418"/>
    </source>
</evidence>
<dbReference type="GO" id="GO:0006313">
    <property type="term" value="P:DNA transposition"/>
    <property type="evidence" value="ECO:0007669"/>
    <property type="project" value="InterPro"/>
</dbReference>
<reference evidence="2 3" key="1">
    <citation type="submission" date="2017-04" db="EMBL/GenBank/DDBJ databases">
        <authorList>
            <person name="Afonso C.L."/>
            <person name="Miller P.J."/>
            <person name="Scott M.A."/>
            <person name="Spackman E."/>
            <person name="Goraichik I."/>
            <person name="Dimitrov K.M."/>
            <person name="Suarez D.L."/>
            <person name="Swayne D.E."/>
        </authorList>
    </citation>
    <scope>NUCLEOTIDE SEQUENCE [LARGE SCALE GENOMIC DNA]</scope>
    <source>
        <strain evidence="2 3">DSM 3385</strain>
    </source>
</reference>
<evidence type="ECO:0000259" key="1">
    <source>
        <dbReference type="Pfam" id="PF01548"/>
    </source>
</evidence>